<gene>
    <name evidence="3" type="ORF">GGR47_001110</name>
</gene>
<dbReference type="RefSeq" id="WP_024310507.1">
    <property type="nucleotide sequence ID" value="NZ_JALEGA010000055.1"/>
</dbReference>
<dbReference type="AlphaFoldDB" id="A0AAW3TTI0"/>
<proteinExistence type="predicted"/>
<keyword evidence="1" id="KW-0812">Transmembrane</keyword>
<comment type="caution">
    <text evidence="3">The sequence shown here is derived from an EMBL/GenBank/DDBJ whole genome shotgun (WGS) entry which is preliminary data.</text>
</comment>
<accession>A0AAW3TTI0</accession>
<dbReference type="EMBL" id="JACIDB010000001">
    <property type="protein sequence ID" value="MBB3874894.1"/>
    <property type="molecule type" value="Genomic_DNA"/>
</dbReference>
<protein>
    <submittedName>
        <fullName evidence="3">Uncharacterized protein</fullName>
    </submittedName>
</protein>
<keyword evidence="2" id="KW-0732">Signal</keyword>
<sequence length="82" mass="7762">MRLGKYLMAAAAATMAVAPAVAAPANPAASLSVAKSVRTGSVSGKKNELAGGGILIAVLAVAAVAAGIVVVADDNSGKADSN</sequence>
<feature type="chain" id="PRO_5043991548" evidence="2">
    <location>
        <begin position="23"/>
        <end position="82"/>
    </location>
</feature>
<reference evidence="3 4" key="1">
    <citation type="submission" date="2020-08" db="EMBL/GenBank/DDBJ databases">
        <title>Genomic Encyclopedia of Type Strains, Phase IV (KMG-IV): sequencing the most valuable type-strain genomes for metagenomic binning, comparative biology and taxonomic classification.</title>
        <authorList>
            <person name="Goeker M."/>
        </authorList>
    </citation>
    <scope>NUCLEOTIDE SEQUENCE [LARGE SCALE GENOMIC DNA]</scope>
    <source>
        <strain evidence="3 4">DSM 15581</strain>
    </source>
</reference>
<evidence type="ECO:0000313" key="4">
    <source>
        <dbReference type="Proteomes" id="UP000528945"/>
    </source>
</evidence>
<feature type="transmembrane region" description="Helical" evidence="1">
    <location>
        <begin position="49"/>
        <end position="72"/>
    </location>
</feature>
<evidence type="ECO:0000256" key="2">
    <source>
        <dbReference type="SAM" id="SignalP"/>
    </source>
</evidence>
<keyword evidence="4" id="KW-1185">Reference proteome</keyword>
<keyword evidence="1" id="KW-1133">Transmembrane helix</keyword>
<dbReference type="Proteomes" id="UP000528945">
    <property type="component" value="Unassembled WGS sequence"/>
</dbReference>
<keyword evidence="1" id="KW-0472">Membrane</keyword>
<evidence type="ECO:0000256" key="1">
    <source>
        <dbReference type="SAM" id="Phobius"/>
    </source>
</evidence>
<feature type="signal peptide" evidence="2">
    <location>
        <begin position="1"/>
        <end position="22"/>
    </location>
</feature>
<organism evidence="3 4">
    <name type="scientific">Sphingomonas aquatilis</name>
    <dbReference type="NCBI Taxonomy" id="93063"/>
    <lineage>
        <taxon>Bacteria</taxon>
        <taxon>Pseudomonadati</taxon>
        <taxon>Pseudomonadota</taxon>
        <taxon>Alphaproteobacteria</taxon>
        <taxon>Sphingomonadales</taxon>
        <taxon>Sphingomonadaceae</taxon>
        <taxon>Sphingomonas</taxon>
    </lineage>
</organism>
<evidence type="ECO:0000313" key="3">
    <source>
        <dbReference type="EMBL" id="MBB3874894.1"/>
    </source>
</evidence>
<name>A0AAW3TTI0_9SPHN</name>